<dbReference type="KEGG" id="ppsc:EHS13_09090"/>
<dbReference type="InterPro" id="IPR032466">
    <property type="entry name" value="Metal_Hydrolase"/>
</dbReference>
<organism evidence="3 4">
    <name type="scientific">Paenibacillus psychroresistens</name>
    <dbReference type="NCBI Taxonomy" id="1778678"/>
    <lineage>
        <taxon>Bacteria</taxon>
        <taxon>Bacillati</taxon>
        <taxon>Bacillota</taxon>
        <taxon>Bacilli</taxon>
        <taxon>Bacillales</taxon>
        <taxon>Paenibacillaceae</taxon>
        <taxon>Paenibacillus</taxon>
    </lineage>
</organism>
<keyword evidence="4" id="KW-1185">Reference proteome</keyword>
<reference evidence="4" key="1">
    <citation type="submission" date="2018-11" db="EMBL/GenBank/DDBJ databases">
        <title>Complete genome sequence of Paenibacillus sp. ML311-T8.</title>
        <authorList>
            <person name="Nam Y.-D."/>
            <person name="Kang J."/>
            <person name="Chung W.-H."/>
            <person name="Park Y.S."/>
        </authorList>
    </citation>
    <scope>NUCLEOTIDE SEQUENCE [LARGE SCALE GENOMIC DNA]</scope>
    <source>
        <strain evidence="4">ML311-T8</strain>
    </source>
</reference>
<dbReference type="SUPFAM" id="SSF51556">
    <property type="entry name" value="Metallo-dependent hydrolases"/>
    <property type="match status" value="1"/>
</dbReference>
<sequence length="121" mass="13886">MVLDHLGNPYISEGVLEPWHSDLERLSKFDQTYCKLSGMVTRINKEQDFVTSMKPYVQHVMSCFGVERVMYGSDWPVCLLACSYEETISSLIEALPQITEIQLNNLFGSNAQQFYRIPNVT</sequence>
<accession>A0A6B8RFZ3</accession>
<dbReference type="InterPro" id="IPR006680">
    <property type="entry name" value="Amidohydro-rel"/>
</dbReference>
<dbReference type="PANTHER" id="PTHR43569:SF2">
    <property type="entry name" value="AMIDOHYDROLASE-RELATED DOMAIN-CONTAINING PROTEIN"/>
    <property type="match status" value="1"/>
</dbReference>
<dbReference type="AlphaFoldDB" id="A0A6B8RFZ3"/>
<name>A0A6B8RFZ3_9BACL</name>
<dbReference type="EMBL" id="CP034235">
    <property type="protein sequence ID" value="QGQ95029.1"/>
    <property type="molecule type" value="Genomic_DNA"/>
</dbReference>
<feature type="domain" description="Amidohydrolase-related" evidence="2">
    <location>
        <begin position="1"/>
        <end position="117"/>
    </location>
</feature>
<dbReference type="PANTHER" id="PTHR43569">
    <property type="entry name" value="AMIDOHYDROLASE"/>
    <property type="match status" value="1"/>
</dbReference>
<comment type="similarity">
    <text evidence="1">Belongs to the metallo-dependent hydrolases superfamily.</text>
</comment>
<dbReference type="Proteomes" id="UP000426246">
    <property type="component" value="Chromosome"/>
</dbReference>
<evidence type="ECO:0000259" key="2">
    <source>
        <dbReference type="Pfam" id="PF04909"/>
    </source>
</evidence>
<dbReference type="Gene3D" id="3.20.20.140">
    <property type="entry name" value="Metal-dependent hydrolases"/>
    <property type="match status" value="1"/>
</dbReference>
<dbReference type="GO" id="GO:0016787">
    <property type="term" value="F:hydrolase activity"/>
    <property type="evidence" value="ECO:0007669"/>
    <property type="project" value="InterPro"/>
</dbReference>
<evidence type="ECO:0000313" key="4">
    <source>
        <dbReference type="Proteomes" id="UP000426246"/>
    </source>
</evidence>
<protein>
    <recommendedName>
        <fullName evidence="2">Amidohydrolase-related domain-containing protein</fullName>
    </recommendedName>
</protein>
<evidence type="ECO:0000256" key="1">
    <source>
        <dbReference type="ARBA" id="ARBA00038310"/>
    </source>
</evidence>
<gene>
    <name evidence="3" type="ORF">EHS13_09090</name>
</gene>
<dbReference type="InterPro" id="IPR052350">
    <property type="entry name" value="Metallo-dep_Lactonases"/>
</dbReference>
<evidence type="ECO:0000313" key="3">
    <source>
        <dbReference type="EMBL" id="QGQ95029.1"/>
    </source>
</evidence>
<dbReference type="Pfam" id="PF04909">
    <property type="entry name" value="Amidohydro_2"/>
    <property type="match status" value="1"/>
</dbReference>
<proteinExistence type="inferred from homology"/>